<evidence type="ECO:0000313" key="3">
    <source>
        <dbReference type="EMBL" id="WMN06775.1"/>
    </source>
</evidence>
<sequence length="724" mass="84400">MDRAFKKYWNKLLIQFYLRLIINVLLWLFSSSLLLETLCNIFDLQSVLAFQIVFHLSVLLLVLLWHPRILWNDEEIISFLHHKYPKLEYSLGVFQTERVSELEEIQKSKVKAHLPKLNQISFDFNWFTSSILLVLSVLIWIISITIPFDFPSDSQSLSKENSPNELLLSNTDDSLIFDYELKIYPSLYTGLRSFIWQEGKKIPEYSKLIFSNRGEIDYDLLWQNKSTYSVAKNTRKIFNFYKSSLFEISYLQQDSLITNEPKLLEIIEDDKPALSTNLEFNRYEIKWEDINQRFEFNLTADDDYGIKSIDAIMTLSRGEGESVKFREMKASILKRNQSLKAFQNKIKIPLDTFDLNPGDELYFYFEAKDNNPYRSQFTRTDVYFLSIEDTAEYESVEYEGFALTNEAEYFKSQRQIIIDTEALLKDQNAISKNEFDARSNNIGADQKVLRLRYGVFLGEEFETTGGLGEIDHSGHDHGQIESEEESEHEGHDHENESGDEHSNFSNPIYNETPELAAYVHAHDESELSTFLDAEVKAKLKEALANMWEAELYLRTYKPKEALPYEYQALKLIKEVKRASRIYVQRLGFEPPPIDEARKRLTGELKEIKPNLVNTNRQEISFNEKIRNTYQGLNSAYIANDLEGADKILNSFVEALIIKITNEPVRYSKILVAIKAFQNDKTLDNLRDVLAYLELILELNNQISKSNQASLKSDLLQSYYQLINE</sequence>
<evidence type="ECO:0000313" key="4">
    <source>
        <dbReference type="Proteomes" id="UP001244443"/>
    </source>
</evidence>
<protein>
    <recommendedName>
        <fullName evidence="5">Tryptophan-rich sensory protein</fullName>
    </recommendedName>
</protein>
<keyword evidence="2" id="KW-0812">Transmembrane</keyword>
<feature type="compositionally biased region" description="Basic and acidic residues" evidence="1">
    <location>
        <begin position="469"/>
        <end position="480"/>
    </location>
</feature>
<evidence type="ECO:0000256" key="1">
    <source>
        <dbReference type="SAM" id="MobiDB-lite"/>
    </source>
</evidence>
<name>A0AA51N707_9BACT</name>
<feature type="transmembrane region" description="Helical" evidence="2">
    <location>
        <begin position="124"/>
        <end position="148"/>
    </location>
</feature>
<dbReference type="Proteomes" id="UP001244443">
    <property type="component" value="Chromosome"/>
</dbReference>
<gene>
    <name evidence="3" type="ORF">QYS48_33685</name>
</gene>
<proteinExistence type="predicted"/>
<feature type="transmembrane region" description="Helical" evidence="2">
    <location>
        <begin position="47"/>
        <end position="65"/>
    </location>
</feature>
<dbReference type="RefSeq" id="WP_308356730.1">
    <property type="nucleotide sequence ID" value="NZ_CP129970.2"/>
</dbReference>
<keyword evidence="4" id="KW-1185">Reference proteome</keyword>
<accession>A0AA51N707</accession>
<organism evidence="3 4">
    <name type="scientific">Marivirga arenosa</name>
    <dbReference type="NCBI Taxonomy" id="3059076"/>
    <lineage>
        <taxon>Bacteria</taxon>
        <taxon>Pseudomonadati</taxon>
        <taxon>Bacteroidota</taxon>
        <taxon>Cytophagia</taxon>
        <taxon>Cytophagales</taxon>
        <taxon>Marivirgaceae</taxon>
        <taxon>Marivirga</taxon>
    </lineage>
</organism>
<evidence type="ECO:0000256" key="2">
    <source>
        <dbReference type="SAM" id="Phobius"/>
    </source>
</evidence>
<reference evidence="3" key="1">
    <citation type="submission" date="2023-08" db="EMBL/GenBank/DDBJ databases">
        <title>Comparative genomics and taxonomic characterization of three novel marine species of genus Marivirga.</title>
        <authorList>
            <person name="Muhammad N."/>
            <person name="Kim S.-G."/>
        </authorList>
    </citation>
    <scope>NUCLEOTIDE SEQUENCE [LARGE SCALE GENOMIC DNA]</scope>
    <source>
        <strain evidence="3">ABR2-2</strain>
    </source>
</reference>
<keyword evidence="2" id="KW-1133">Transmembrane helix</keyword>
<feature type="region of interest" description="Disordered" evidence="1">
    <location>
        <begin position="466"/>
        <end position="508"/>
    </location>
</feature>
<feature type="transmembrane region" description="Helical" evidence="2">
    <location>
        <begin position="12"/>
        <end position="35"/>
    </location>
</feature>
<keyword evidence="2" id="KW-0472">Membrane</keyword>
<feature type="compositionally biased region" description="Basic and acidic residues" evidence="1">
    <location>
        <begin position="488"/>
        <end position="502"/>
    </location>
</feature>
<dbReference type="EMBL" id="CP129970">
    <property type="protein sequence ID" value="WMN06775.1"/>
    <property type="molecule type" value="Genomic_DNA"/>
</dbReference>
<evidence type="ECO:0008006" key="5">
    <source>
        <dbReference type="Google" id="ProtNLM"/>
    </source>
</evidence>
<dbReference type="AlphaFoldDB" id="A0AA51N707"/>